<dbReference type="EMBL" id="CP016438">
    <property type="protein sequence ID" value="ANS66573.1"/>
    <property type="molecule type" value="Genomic_DNA"/>
</dbReference>
<dbReference type="InterPro" id="IPR023772">
    <property type="entry name" value="DNA-bd_HTH_TetR-type_CS"/>
</dbReference>
<dbReference type="PROSITE" id="PS01081">
    <property type="entry name" value="HTH_TETR_1"/>
    <property type="match status" value="1"/>
</dbReference>
<reference evidence="4 5" key="1">
    <citation type="submission" date="2016-07" db="EMBL/GenBank/DDBJ databases">
        <title>Enhancement of antibiotic productionsby engineered nitrateutilization in actinobacteria.</title>
        <authorList>
            <person name="Meng S.C."/>
        </authorList>
    </citation>
    <scope>NUCLEOTIDE SEQUENCE [LARGE SCALE GENOMIC DNA]</scope>
    <source>
        <strain evidence="4 5">NRRL 2936</strain>
    </source>
</reference>
<dbReference type="PROSITE" id="PS50977">
    <property type="entry name" value="HTH_TETR_2"/>
    <property type="match status" value="1"/>
</dbReference>
<dbReference type="GO" id="GO:0003700">
    <property type="term" value="F:DNA-binding transcription factor activity"/>
    <property type="evidence" value="ECO:0007669"/>
    <property type="project" value="TreeGrafter"/>
</dbReference>
<dbReference type="InterPro" id="IPR004111">
    <property type="entry name" value="Repressor_TetR_C"/>
</dbReference>
<dbReference type="PANTHER" id="PTHR30055:SF151">
    <property type="entry name" value="TRANSCRIPTIONAL REGULATORY PROTEIN"/>
    <property type="match status" value="1"/>
</dbReference>
<dbReference type="Proteomes" id="UP000092598">
    <property type="component" value="Chromosome"/>
</dbReference>
<dbReference type="Pfam" id="PF02909">
    <property type="entry name" value="TetR_C_1"/>
    <property type="match status" value="1"/>
</dbReference>
<dbReference type="GO" id="GO:0045892">
    <property type="term" value="P:negative regulation of DNA-templated transcription"/>
    <property type="evidence" value="ECO:0007669"/>
    <property type="project" value="InterPro"/>
</dbReference>
<name>A0A1B1MDJ7_STRLN</name>
<dbReference type="RefSeq" id="WP_067436354.1">
    <property type="nucleotide sequence ID" value="NZ_CP016438.1"/>
</dbReference>
<evidence type="ECO:0000313" key="4">
    <source>
        <dbReference type="EMBL" id="ANS66573.1"/>
    </source>
</evidence>
<dbReference type="InterPro" id="IPR036271">
    <property type="entry name" value="Tet_transcr_reg_TetR-rel_C_sf"/>
</dbReference>
<evidence type="ECO:0000256" key="2">
    <source>
        <dbReference type="ARBA" id="ARBA00023125"/>
    </source>
</evidence>
<dbReference type="AlphaFoldDB" id="A0A1B1MDJ7"/>
<evidence type="ECO:0000256" key="3">
    <source>
        <dbReference type="ARBA" id="ARBA00023163"/>
    </source>
</evidence>
<gene>
    <name evidence="4" type="ORF">SLINC_4349</name>
</gene>
<evidence type="ECO:0000256" key="1">
    <source>
        <dbReference type="ARBA" id="ARBA00023015"/>
    </source>
</evidence>
<keyword evidence="5" id="KW-1185">Reference proteome</keyword>
<evidence type="ECO:0000313" key="5">
    <source>
        <dbReference type="Proteomes" id="UP000092598"/>
    </source>
</evidence>
<dbReference type="InterPro" id="IPR050109">
    <property type="entry name" value="HTH-type_TetR-like_transc_reg"/>
</dbReference>
<dbReference type="Gene3D" id="1.10.357.10">
    <property type="entry name" value="Tetracycline Repressor, domain 2"/>
    <property type="match status" value="1"/>
</dbReference>
<keyword evidence="2" id="KW-0238">DNA-binding</keyword>
<dbReference type="Pfam" id="PF00440">
    <property type="entry name" value="TetR_N"/>
    <property type="match status" value="1"/>
</dbReference>
<dbReference type="GO" id="GO:0000976">
    <property type="term" value="F:transcription cis-regulatory region binding"/>
    <property type="evidence" value="ECO:0007669"/>
    <property type="project" value="TreeGrafter"/>
</dbReference>
<dbReference type="InterPro" id="IPR009057">
    <property type="entry name" value="Homeodomain-like_sf"/>
</dbReference>
<dbReference type="InterPro" id="IPR001647">
    <property type="entry name" value="HTH_TetR"/>
</dbReference>
<dbReference type="PATRIC" id="fig|1915.4.peg.4800"/>
<dbReference type="PANTHER" id="PTHR30055">
    <property type="entry name" value="HTH-TYPE TRANSCRIPTIONAL REGULATOR RUTR"/>
    <property type="match status" value="1"/>
</dbReference>
<dbReference type="KEGG" id="sls:SLINC_4349"/>
<accession>A0A1B1MDJ7</accession>
<dbReference type="STRING" id="1915.SLINC_4349"/>
<proteinExistence type="predicted"/>
<dbReference type="Gene3D" id="1.10.10.60">
    <property type="entry name" value="Homeodomain-like"/>
    <property type="match status" value="1"/>
</dbReference>
<organism evidence="4 5">
    <name type="scientific">Streptomyces lincolnensis</name>
    <dbReference type="NCBI Taxonomy" id="1915"/>
    <lineage>
        <taxon>Bacteria</taxon>
        <taxon>Bacillati</taxon>
        <taxon>Actinomycetota</taxon>
        <taxon>Actinomycetes</taxon>
        <taxon>Kitasatosporales</taxon>
        <taxon>Streptomycetaceae</taxon>
        <taxon>Streptomyces</taxon>
    </lineage>
</organism>
<dbReference type="SUPFAM" id="SSF46689">
    <property type="entry name" value="Homeodomain-like"/>
    <property type="match status" value="1"/>
</dbReference>
<keyword evidence="3" id="KW-0804">Transcription</keyword>
<keyword evidence="1" id="KW-0805">Transcription regulation</keyword>
<sequence>MADRATQHPIPSVWARPEHKPDQPTLSRAAIVREAIVMLDAEGIEALSMRKLATRLNAGAASLYRHVATKDELMELAVDEVAAEIHVPSSDGPDWRPAVAEAARSFRTTALRHPWLSSVLGQAGLAYLGPNLMSYSERLATLFAVAGFEDPNGAIDAVLSYVIGMSTTEAAWLLTVARSGESEADFIARLLPAAQQAVDGHEHLAKGYAVTAETIADPVALRDAKFAYALDIVLDGLEVRLAR</sequence>
<dbReference type="OrthoDB" id="3818006at2"/>
<dbReference type="SUPFAM" id="SSF48498">
    <property type="entry name" value="Tetracyclin repressor-like, C-terminal domain"/>
    <property type="match status" value="1"/>
</dbReference>
<protein>
    <submittedName>
        <fullName evidence="4">TetR-family transcriptional regulator</fullName>
    </submittedName>
</protein>